<keyword evidence="2" id="KW-1185">Reference proteome</keyword>
<comment type="caution">
    <text evidence="1">The sequence shown here is derived from an EMBL/GenBank/DDBJ whole genome shotgun (WGS) entry which is preliminary data.</text>
</comment>
<sequence>MPSQIPARFGRETLFTRRFYSEYDRLASIQSFKKDTV</sequence>
<gene>
    <name evidence="1" type="ORF">J2Z75_001624</name>
</gene>
<proteinExistence type="predicted"/>
<protein>
    <submittedName>
        <fullName evidence="1">Uncharacterized protein</fullName>
    </submittedName>
</protein>
<dbReference type="Proteomes" id="UP000823786">
    <property type="component" value="Unassembled WGS sequence"/>
</dbReference>
<name>A0ABS4EJK8_9HYPH</name>
<reference evidence="1 2" key="1">
    <citation type="submission" date="2021-03" db="EMBL/GenBank/DDBJ databases">
        <title>Genomic Encyclopedia of Type Strains, Phase IV (KMG-IV): sequencing the most valuable type-strain genomes for metagenomic binning, comparative biology and taxonomic classification.</title>
        <authorList>
            <person name="Goeker M."/>
        </authorList>
    </citation>
    <scope>NUCLEOTIDE SEQUENCE [LARGE SCALE GENOMIC DNA]</scope>
    <source>
        <strain evidence="1 2">DSM 26427</strain>
    </source>
</reference>
<organism evidence="1 2">
    <name type="scientific">Rhizobium herbae</name>
    <dbReference type="NCBI Taxonomy" id="508661"/>
    <lineage>
        <taxon>Bacteria</taxon>
        <taxon>Pseudomonadati</taxon>
        <taxon>Pseudomonadota</taxon>
        <taxon>Alphaproteobacteria</taxon>
        <taxon>Hyphomicrobiales</taxon>
        <taxon>Rhizobiaceae</taxon>
        <taxon>Rhizobium/Agrobacterium group</taxon>
        <taxon>Rhizobium</taxon>
    </lineage>
</organism>
<evidence type="ECO:0000313" key="1">
    <source>
        <dbReference type="EMBL" id="MBP1858128.1"/>
    </source>
</evidence>
<accession>A0ABS4EJK8</accession>
<evidence type="ECO:0000313" key="2">
    <source>
        <dbReference type="Proteomes" id="UP000823786"/>
    </source>
</evidence>
<dbReference type="EMBL" id="JAGGJV010000002">
    <property type="protein sequence ID" value="MBP1858128.1"/>
    <property type="molecule type" value="Genomic_DNA"/>
</dbReference>